<dbReference type="SUPFAM" id="SSF51261">
    <property type="entry name" value="Duplicated hybrid motif"/>
    <property type="match status" value="1"/>
</dbReference>
<protein>
    <recommendedName>
        <fullName evidence="2">M23ase beta-sheet core domain-containing protein</fullName>
    </recommendedName>
</protein>
<keyword evidence="1" id="KW-0732">Signal</keyword>
<feature type="signal peptide" evidence="1">
    <location>
        <begin position="1"/>
        <end position="22"/>
    </location>
</feature>
<dbReference type="InterPro" id="IPR050570">
    <property type="entry name" value="Cell_wall_metabolism_enzyme"/>
</dbReference>
<evidence type="ECO:0000256" key="1">
    <source>
        <dbReference type="SAM" id="SignalP"/>
    </source>
</evidence>
<organism evidence="3 4">
    <name type="scientific">Leucobacter massiliensis</name>
    <dbReference type="NCBI Taxonomy" id="1686285"/>
    <lineage>
        <taxon>Bacteria</taxon>
        <taxon>Bacillati</taxon>
        <taxon>Actinomycetota</taxon>
        <taxon>Actinomycetes</taxon>
        <taxon>Micrococcales</taxon>
        <taxon>Microbacteriaceae</taxon>
        <taxon>Leucobacter</taxon>
    </lineage>
</organism>
<reference evidence="3 4" key="1">
    <citation type="journal article" date="2017" name="New Microbes New Infect">
        <title>Genome sequence of 'Leucobacter massiliensis' sp. nov. isolated from human pharynx after travel to the 2014 Hajj.</title>
        <authorList>
            <person name="Leangapichart T."/>
            <person name="Gautret P."/>
            <person name="Nguyen T.T."/>
            <person name="Armstrong N."/>
            <person name="Rolain J.M."/>
        </authorList>
    </citation>
    <scope>NUCLEOTIDE SEQUENCE [LARGE SCALE GENOMIC DNA]</scope>
    <source>
        <strain evidence="3 4">122RC15</strain>
    </source>
</reference>
<gene>
    <name evidence="3" type="ORF">B4915_11010</name>
</gene>
<accession>A0A2S9QLQ1</accession>
<dbReference type="CDD" id="cd12797">
    <property type="entry name" value="M23_peptidase"/>
    <property type="match status" value="1"/>
</dbReference>
<dbReference type="Proteomes" id="UP000238650">
    <property type="component" value="Unassembled WGS sequence"/>
</dbReference>
<name>A0A2S9QLQ1_9MICO</name>
<dbReference type="InterPro" id="IPR016047">
    <property type="entry name" value="M23ase_b-sheet_dom"/>
</dbReference>
<dbReference type="InterPro" id="IPR011055">
    <property type="entry name" value="Dup_hybrid_motif"/>
</dbReference>
<dbReference type="GO" id="GO:0004222">
    <property type="term" value="F:metalloendopeptidase activity"/>
    <property type="evidence" value="ECO:0007669"/>
    <property type="project" value="TreeGrafter"/>
</dbReference>
<dbReference type="AlphaFoldDB" id="A0A2S9QLQ1"/>
<dbReference type="OrthoDB" id="4989514at2"/>
<evidence type="ECO:0000259" key="2">
    <source>
        <dbReference type="Pfam" id="PF01551"/>
    </source>
</evidence>
<comment type="caution">
    <text evidence="3">The sequence shown here is derived from an EMBL/GenBank/DDBJ whole genome shotgun (WGS) entry which is preliminary data.</text>
</comment>
<dbReference type="Pfam" id="PF01551">
    <property type="entry name" value="Peptidase_M23"/>
    <property type="match status" value="1"/>
</dbReference>
<keyword evidence="4" id="KW-1185">Reference proteome</keyword>
<sequence>MSAPALLACAAAAMCLALPVIAASAQLEAHQRAAAAADAAALAAADALTGWSAGPPCALAQEVAAAVGTRLLVCSTREELAEARVEVSASGPFGAASGEARAGAPMTDAARSAASGAVGPDGWAWPSDRRAVTQGPHDGWALDLAVSPEGALYAPYAGVVISAGPDGFGVPEACRVHPEWWRGPNVTVVMRHEYRGRVLYSSHNHVMPASPQSFGIAPGSRVRAGQRVATAGMSGCTSGPHTHFTLATTPRNTAPDLDPFAYLGPP</sequence>
<dbReference type="RefSeq" id="WP_105805876.1">
    <property type="nucleotide sequence ID" value="NZ_MWZD01000018.1"/>
</dbReference>
<evidence type="ECO:0000313" key="4">
    <source>
        <dbReference type="Proteomes" id="UP000238650"/>
    </source>
</evidence>
<feature type="chain" id="PRO_5015746280" description="M23ase beta-sheet core domain-containing protein" evidence="1">
    <location>
        <begin position="23"/>
        <end position="266"/>
    </location>
</feature>
<proteinExistence type="predicted"/>
<feature type="domain" description="M23ase beta-sheet core" evidence="2">
    <location>
        <begin position="142"/>
        <end position="249"/>
    </location>
</feature>
<dbReference type="PANTHER" id="PTHR21666:SF270">
    <property type="entry name" value="MUREIN HYDROLASE ACTIVATOR ENVC"/>
    <property type="match status" value="1"/>
</dbReference>
<evidence type="ECO:0000313" key="3">
    <source>
        <dbReference type="EMBL" id="PRI10526.1"/>
    </source>
</evidence>
<dbReference type="Gene3D" id="2.70.70.10">
    <property type="entry name" value="Glucose Permease (Domain IIA)"/>
    <property type="match status" value="1"/>
</dbReference>
<dbReference type="EMBL" id="MWZD01000018">
    <property type="protein sequence ID" value="PRI10526.1"/>
    <property type="molecule type" value="Genomic_DNA"/>
</dbReference>
<dbReference type="PANTHER" id="PTHR21666">
    <property type="entry name" value="PEPTIDASE-RELATED"/>
    <property type="match status" value="1"/>
</dbReference>